<accession>A0ABX7X9Z0</accession>
<evidence type="ECO:0008006" key="5">
    <source>
        <dbReference type="Google" id="ProtNLM"/>
    </source>
</evidence>
<keyword evidence="1" id="KW-1133">Transmembrane helix</keyword>
<name>A0ABX7X9Z0_9FLAO</name>
<proteinExistence type="predicted"/>
<keyword evidence="1" id="KW-0812">Transmembrane</keyword>
<dbReference type="InterPro" id="IPR011990">
    <property type="entry name" value="TPR-like_helical_dom_sf"/>
</dbReference>
<sequence>MKRISRIFLSFLFLSTSFVFGSDKMDSIYANAEKNLYKNPDFTIQVSNDIIKQNISVDEKMNFYILLSTAYLAKRDYETSLNVILEAKGLLKYVTNVKNKTNVLLQIAIQYQQMQLYSKSLETLDEAEILAPKVESDNAKFSILGRIYAVRGIIYKSQSNPELALDKFNQSISYFNQLTHKASPNQSVVYYNIGYSYMILNDLDNAKKAFEKSSEFAKIGNAKSLLAFANKGMAEVYFAERNYTKALELLNEAEILSNEIGDLMLNEGIFEEKAKNYLALNQFENYKLYNQKFQKITFERNQNELQSISKSIDYQFQSNLEETDKLIEKHERINIMLITSVLLIGGVLGFFIFKKRKSTSLIQKEIKKILN</sequence>
<evidence type="ECO:0000313" key="4">
    <source>
        <dbReference type="Proteomes" id="UP000672011"/>
    </source>
</evidence>
<evidence type="ECO:0000256" key="1">
    <source>
        <dbReference type="SAM" id="Phobius"/>
    </source>
</evidence>
<gene>
    <name evidence="3" type="ORF">J9309_07770</name>
</gene>
<dbReference type="Proteomes" id="UP000672011">
    <property type="component" value="Chromosome"/>
</dbReference>
<dbReference type="Pfam" id="PF13181">
    <property type="entry name" value="TPR_8"/>
    <property type="match status" value="1"/>
</dbReference>
<feature type="chain" id="PRO_5045423571" description="Tetratricopeptide repeat protein" evidence="2">
    <location>
        <begin position="22"/>
        <end position="371"/>
    </location>
</feature>
<dbReference type="SUPFAM" id="SSF48452">
    <property type="entry name" value="TPR-like"/>
    <property type="match status" value="1"/>
</dbReference>
<organism evidence="3 4">
    <name type="scientific">Faecalibacter bovis</name>
    <dbReference type="NCBI Taxonomy" id="2898187"/>
    <lineage>
        <taxon>Bacteria</taxon>
        <taxon>Pseudomonadati</taxon>
        <taxon>Bacteroidota</taxon>
        <taxon>Flavobacteriia</taxon>
        <taxon>Flavobacteriales</taxon>
        <taxon>Weeksellaceae</taxon>
        <taxon>Faecalibacter</taxon>
    </lineage>
</organism>
<dbReference type="RefSeq" id="WP_230475330.1">
    <property type="nucleotide sequence ID" value="NZ_CP072842.1"/>
</dbReference>
<dbReference type="InterPro" id="IPR019734">
    <property type="entry name" value="TPR_rpt"/>
</dbReference>
<dbReference type="EMBL" id="CP072842">
    <property type="protein sequence ID" value="QTV04708.1"/>
    <property type="molecule type" value="Genomic_DNA"/>
</dbReference>
<keyword evidence="4" id="KW-1185">Reference proteome</keyword>
<evidence type="ECO:0000313" key="3">
    <source>
        <dbReference type="EMBL" id="QTV04708.1"/>
    </source>
</evidence>
<keyword evidence="1" id="KW-0472">Membrane</keyword>
<feature type="transmembrane region" description="Helical" evidence="1">
    <location>
        <begin position="333"/>
        <end position="353"/>
    </location>
</feature>
<keyword evidence="2" id="KW-0732">Signal</keyword>
<dbReference type="Gene3D" id="1.25.40.10">
    <property type="entry name" value="Tetratricopeptide repeat domain"/>
    <property type="match status" value="1"/>
</dbReference>
<reference evidence="3 4" key="1">
    <citation type="journal article" date="2021" name="Int. J. Syst. Evol. Microbiol.">
        <title>Faecalibacter bovis sp. nov., isolated from cow faeces.</title>
        <authorList>
            <person name="Li F."/>
            <person name="Zhao W."/>
            <person name="Hong Q."/>
            <person name="Shao Q."/>
            <person name="Song J."/>
            <person name="Yang S."/>
        </authorList>
    </citation>
    <scope>NUCLEOTIDE SEQUENCE [LARGE SCALE GENOMIC DNA]</scope>
    <source>
        <strain evidence="3 4">ZY171143</strain>
    </source>
</reference>
<feature type="signal peptide" evidence="2">
    <location>
        <begin position="1"/>
        <end position="21"/>
    </location>
</feature>
<dbReference type="SMART" id="SM00028">
    <property type="entry name" value="TPR"/>
    <property type="match status" value="4"/>
</dbReference>
<evidence type="ECO:0000256" key="2">
    <source>
        <dbReference type="SAM" id="SignalP"/>
    </source>
</evidence>
<protein>
    <recommendedName>
        <fullName evidence="5">Tetratricopeptide repeat protein</fullName>
    </recommendedName>
</protein>
<reference evidence="4" key="2">
    <citation type="submission" date="2021-04" db="EMBL/GenBank/DDBJ databases">
        <title>Taxonomy of Flavobacteriaceae bacterium ZY171143.</title>
        <authorList>
            <person name="Li F."/>
        </authorList>
    </citation>
    <scope>NUCLEOTIDE SEQUENCE [LARGE SCALE GENOMIC DNA]</scope>
    <source>
        <strain evidence="4">ZY171143</strain>
    </source>
</reference>